<comment type="similarity">
    <text evidence="2">Belongs to the folylpolyglutamate synthase family.</text>
</comment>
<evidence type="ECO:0000256" key="3">
    <source>
        <dbReference type="ARBA" id="ARBA00013025"/>
    </source>
</evidence>
<accession>A0A8E0RWP9</accession>
<evidence type="ECO:0000256" key="8">
    <source>
        <dbReference type="ARBA" id="ARBA00022840"/>
    </source>
</evidence>
<dbReference type="SUPFAM" id="SSF53623">
    <property type="entry name" value="MurD-like peptide ligases, catalytic domain"/>
    <property type="match status" value="1"/>
</dbReference>
<keyword evidence="4" id="KW-0554">One-carbon metabolism</keyword>
<keyword evidence="8" id="KW-0067">ATP-binding</keyword>
<evidence type="ECO:0000256" key="12">
    <source>
        <dbReference type="ARBA" id="ARBA00047493"/>
    </source>
</evidence>
<evidence type="ECO:0000313" key="14">
    <source>
        <dbReference type="Proteomes" id="UP000728185"/>
    </source>
</evidence>
<evidence type="ECO:0000256" key="1">
    <source>
        <dbReference type="ARBA" id="ARBA00005150"/>
    </source>
</evidence>
<dbReference type="GO" id="GO:0005524">
    <property type="term" value="F:ATP binding"/>
    <property type="evidence" value="ECO:0007669"/>
    <property type="project" value="UniProtKB-KW"/>
</dbReference>
<dbReference type="InterPro" id="IPR036565">
    <property type="entry name" value="Mur-like_cat_sf"/>
</dbReference>
<dbReference type="GO" id="GO:0005829">
    <property type="term" value="C:cytosol"/>
    <property type="evidence" value="ECO:0007669"/>
    <property type="project" value="TreeGrafter"/>
</dbReference>
<dbReference type="EMBL" id="LUCM01007373">
    <property type="protein sequence ID" value="KAA0190085.1"/>
    <property type="molecule type" value="Genomic_DNA"/>
</dbReference>
<keyword evidence="9" id="KW-0460">Magnesium</keyword>
<organism evidence="13 14">
    <name type="scientific">Fasciolopsis buskii</name>
    <dbReference type="NCBI Taxonomy" id="27845"/>
    <lineage>
        <taxon>Eukaryota</taxon>
        <taxon>Metazoa</taxon>
        <taxon>Spiralia</taxon>
        <taxon>Lophotrochozoa</taxon>
        <taxon>Platyhelminthes</taxon>
        <taxon>Trematoda</taxon>
        <taxon>Digenea</taxon>
        <taxon>Plagiorchiida</taxon>
        <taxon>Echinostomata</taxon>
        <taxon>Echinostomatoidea</taxon>
        <taxon>Fasciolidae</taxon>
        <taxon>Fasciolopsis</taxon>
    </lineage>
</organism>
<dbReference type="GO" id="GO:0005739">
    <property type="term" value="C:mitochondrion"/>
    <property type="evidence" value="ECO:0007669"/>
    <property type="project" value="TreeGrafter"/>
</dbReference>
<dbReference type="InterPro" id="IPR036615">
    <property type="entry name" value="Mur_ligase_C_dom_sf"/>
</dbReference>
<evidence type="ECO:0000256" key="6">
    <source>
        <dbReference type="ARBA" id="ARBA00022723"/>
    </source>
</evidence>
<name>A0A8E0RWP9_9TREM</name>
<proteinExistence type="inferred from homology"/>
<evidence type="ECO:0000256" key="7">
    <source>
        <dbReference type="ARBA" id="ARBA00022741"/>
    </source>
</evidence>
<dbReference type="SUPFAM" id="SSF53244">
    <property type="entry name" value="MurD-like peptide ligases, peptide-binding domain"/>
    <property type="match status" value="1"/>
</dbReference>
<comment type="pathway">
    <text evidence="1">Cofactor biosynthesis; tetrahydrofolylpolyglutamate biosynthesis.</text>
</comment>
<evidence type="ECO:0000256" key="5">
    <source>
        <dbReference type="ARBA" id="ARBA00022598"/>
    </source>
</evidence>
<reference evidence="13" key="1">
    <citation type="submission" date="2019-05" db="EMBL/GenBank/DDBJ databases">
        <title>Annotation for the trematode Fasciolopsis buski.</title>
        <authorList>
            <person name="Choi Y.-J."/>
        </authorList>
    </citation>
    <scope>NUCLEOTIDE SEQUENCE</scope>
    <source>
        <strain evidence="13">HT</strain>
        <tissue evidence="13">Whole worm</tissue>
    </source>
</reference>
<evidence type="ECO:0000256" key="10">
    <source>
        <dbReference type="ARBA" id="ARBA00030592"/>
    </source>
</evidence>
<sequence length="529" mass="59236">ALKVLDACVPISVVKAADGNLQKERCSRSLTYLSALGISEEQLKQLNVIHVAGSKGKGSTCCTIENILRHSGFKTGFLSSPHLINVEERIRINGRPIERQLFADLFWSIQDQLIAFTKSSGVPMPGYLHYIILMACKTFIDQKVDAAIIEVGMGGRFDHTNFFSTPAVSVVTHLCLEHTAVLGSTLAEIAWRKAGIFKPHCYAVVSRDQTEEVMQVFEREASVVHCPLFVAPGAEKIRVIIEDIDDRNSYNDNNLNREKLTTCLANMWKTDCPDGTAPRLFNMELSLAAVHLWMQYRKGILSQASGLQPSLSLIFHQKDAKTALKTHWPGRWQKVYRKDAVYYIDGAHTDDSVQNIAEWFQSSTRPENESGSALRVLIFTVLGPRDPQSMLESLHRVVQPGFDMALFLNPHPPGSVLPASKESQHEHCLTCWLSLNPNATGTNSVTGSLNDLIHLVHWIDSAPRLNRDYLLDFIRVRENSFSTVPTHRDPPEMVNYKDTKNNCHVLITGSLYLVGNALKVSRFFELLCV</sequence>
<keyword evidence="7" id="KW-0547">Nucleotide-binding</keyword>
<dbReference type="GO" id="GO:0046872">
    <property type="term" value="F:metal ion binding"/>
    <property type="evidence" value="ECO:0007669"/>
    <property type="project" value="UniProtKB-KW"/>
</dbReference>
<dbReference type="GO" id="GO:0004326">
    <property type="term" value="F:tetrahydrofolylpolyglutamate synthase activity"/>
    <property type="evidence" value="ECO:0007669"/>
    <property type="project" value="UniProtKB-EC"/>
</dbReference>
<comment type="caution">
    <text evidence="13">The sequence shown here is derived from an EMBL/GenBank/DDBJ whole genome shotgun (WGS) entry which is preliminary data.</text>
</comment>
<keyword evidence="14" id="KW-1185">Reference proteome</keyword>
<dbReference type="AlphaFoldDB" id="A0A8E0RWP9"/>
<evidence type="ECO:0000256" key="2">
    <source>
        <dbReference type="ARBA" id="ARBA00008276"/>
    </source>
</evidence>
<gene>
    <name evidence="13" type="ORF">FBUS_06936</name>
</gene>
<dbReference type="Gene3D" id="3.90.190.20">
    <property type="entry name" value="Mur ligase, C-terminal domain"/>
    <property type="match status" value="1"/>
</dbReference>
<dbReference type="PANTHER" id="PTHR11136">
    <property type="entry name" value="FOLYLPOLYGLUTAMATE SYNTHASE-RELATED"/>
    <property type="match status" value="1"/>
</dbReference>
<evidence type="ECO:0000256" key="11">
    <source>
        <dbReference type="ARBA" id="ARBA00030876"/>
    </source>
</evidence>
<dbReference type="EC" id="6.3.2.17" evidence="3"/>
<dbReference type="OrthoDB" id="5212574at2759"/>
<evidence type="ECO:0000313" key="13">
    <source>
        <dbReference type="EMBL" id="KAA0190085.1"/>
    </source>
</evidence>
<dbReference type="InterPro" id="IPR001645">
    <property type="entry name" value="Folylpolyglutamate_synth"/>
</dbReference>
<evidence type="ECO:0000256" key="9">
    <source>
        <dbReference type="ARBA" id="ARBA00022842"/>
    </source>
</evidence>
<comment type="catalytic activity">
    <reaction evidence="12">
        <text>(6S)-5,6,7,8-tetrahydrofolyl-(gamma-L-Glu)(n) + L-glutamate + ATP = (6S)-5,6,7,8-tetrahydrofolyl-(gamma-L-Glu)(n+1) + ADP + phosphate + H(+)</text>
        <dbReference type="Rhea" id="RHEA:10580"/>
        <dbReference type="Rhea" id="RHEA-COMP:14738"/>
        <dbReference type="Rhea" id="RHEA-COMP:14740"/>
        <dbReference type="ChEBI" id="CHEBI:15378"/>
        <dbReference type="ChEBI" id="CHEBI:29985"/>
        <dbReference type="ChEBI" id="CHEBI:30616"/>
        <dbReference type="ChEBI" id="CHEBI:43474"/>
        <dbReference type="ChEBI" id="CHEBI:141005"/>
        <dbReference type="ChEBI" id="CHEBI:456216"/>
        <dbReference type="EC" id="6.3.2.17"/>
    </reaction>
</comment>
<protein>
    <recommendedName>
        <fullName evidence="3">tetrahydrofolate synthase</fullName>
        <ecNumber evidence="3">6.3.2.17</ecNumber>
    </recommendedName>
    <alternativeName>
        <fullName evidence="11">Folylpoly-gamma-glutamate synthetase</fullName>
    </alternativeName>
    <alternativeName>
        <fullName evidence="10">Tetrahydrofolylpolyglutamate synthase</fullName>
    </alternativeName>
</protein>
<dbReference type="PANTHER" id="PTHR11136:SF5">
    <property type="entry name" value="FOLYLPOLYGLUTAMATE SYNTHASE, MITOCHONDRIAL"/>
    <property type="match status" value="1"/>
</dbReference>
<keyword evidence="6" id="KW-0479">Metal-binding</keyword>
<feature type="non-terminal residue" evidence="13">
    <location>
        <position position="529"/>
    </location>
</feature>
<dbReference type="Gene3D" id="3.40.1190.10">
    <property type="entry name" value="Mur-like, catalytic domain"/>
    <property type="match status" value="1"/>
</dbReference>
<evidence type="ECO:0000256" key="4">
    <source>
        <dbReference type="ARBA" id="ARBA00022563"/>
    </source>
</evidence>
<dbReference type="Proteomes" id="UP000728185">
    <property type="component" value="Unassembled WGS sequence"/>
</dbReference>
<keyword evidence="5" id="KW-0436">Ligase</keyword>
<dbReference type="GO" id="GO:0006730">
    <property type="term" value="P:one-carbon metabolic process"/>
    <property type="evidence" value="ECO:0007669"/>
    <property type="project" value="UniProtKB-KW"/>
</dbReference>
<dbReference type="NCBIfam" id="TIGR01499">
    <property type="entry name" value="folC"/>
    <property type="match status" value="1"/>
</dbReference>